<dbReference type="InterPro" id="IPR036097">
    <property type="entry name" value="HisK_dim/P_sf"/>
</dbReference>
<dbReference type="CDD" id="cd06308">
    <property type="entry name" value="PBP1_sensor_kinase-like"/>
    <property type="match status" value="1"/>
</dbReference>
<dbReference type="InterPro" id="IPR009057">
    <property type="entry name" value="Homeodomain-like_sf"/>
</dbReference>
<keyword evidence="5" id="KW-0547">Nucleotide-binding</keyword>
<dbReference type="InterPro" id="IPR003594">
    <property type="entry name" value="HATPase_dom"/>
</dbReference>
<dbReference type="PROSITE" id="PS01124">
    <property type="entry name" value="HTH_ARAC_FAMILY_2"/>
    <property type="match status" value="1"/>
</dbReference>
<evidence type="ECO:0000256" key="5">
    <source>
        <dbReference type="ARBA" id="ARBA00022741"/>
    </source>
</evidence>
<gene>
    <name evidence="18" type="ORF">LX66_5552</name>
</gene>
<keyword evidence="8" id="KW-0902">Two-component regulatory system</keyword>
<dbReference type="InterPro" id="IPR011006">
    <property type="entry name" value="CheY-like_superfamily"/>
</dbReference>
<dbReference type="RefSeq" id="WP_145719505.1">
    <property type="nucleotide sequence ID" value="NZ_BAAAFY010000003.1"/>
</dbReference>
<dbReference type="InterPro" id="IPR001789">
    <property type="entry name" value="Sig_transdc_resp-reg_receiver"/>
</dbReference>
<keyword evidence="9" id="KW-0805">Transcription regulation</keyword>
<evidence type="ECO:0000313" key="18">
    <source>
        <dbReference type="EMBL" id="TWI80947.1"/>
    </source>
</evidence>
<keyword evidence="18" id="KW-0762">Sugar transport</keyword>
<dbReference type="AlphaFoldDB" id="A0A562SI29"/>
<dbReference type="Pfam" id="PF13407">
    <property type="entry name" value="Peripla_BP_4"/>
    <property type="match status" value="1"/>
</dbReference>
<organism evidence="18 19">
    <name type="scientific">Chitinophaga japonensis</name>
    <name type="common">Flexibacter japonensis</name>
    <dbReference type="NCBI Taxonomy" id="104662"/>
    <lineage>
        <taxon>Bacteria</taxon>
        <taxon>Pseudomonadati</taxon>
        <taxon>Bacteroidota</taxon>
        <taxon>Chitinophagia</taxon>
        <taxon>Chitinophagales</taxon>
        <taxon>Chitinophagaceae</taxon>
        <taxon>Chitinophaga</taxon>
    </lineage>
</organism>
<evidence type="ECO:0000256" key="9">
    <source>
        <dbReference type="ARBA" id="ARBA00023015"/>
    </source>
</evidence>
<feature type="domain" description="HTH araC/xylS-type" evidence="15">
    <location>
        <begin position="822"/>
        <end position="921"/>
    </location>
</feature>
<keyword evidence="7" id="KW-0067">ATP-binding</keyword>
<dbReference type="InterPro" id="IPR018060">
    <property type="entry name" value="HTH_AraC"/>
</dbReference>
<dbReference type="InterPro" id="IPR005467">
    <property type="entry name" value="His_kinase_dom"/>
</dbReference>
<keyword evidence="14" id="KW-0472">Membrane</keyword>
<dbReference type="PANTHER" id="PTHR43547">
    <property type="entry name" value="TWO-COMPONENT HISTIDINE KINASE"/>
    <property type="match status" value="1"/>
</dbReference>
<dbReference type="GO" id="GO:0005524">
    <property type="term" value="F:ATP binding"/>
    <property type="evidence" value="ECO:0007669"/>
    <property type="project" value="UniProtKB-KW"/>
</dbReference>
<keyword evidence="10" id="KW-0238">DNA-binding</keyword>
<dbReference type="SMART" id="SM00387">
    <property type="entry name" value="HATPase_c"/>
    <property type="match status" value="1"/>
</dbReference>
<evidence type="ECO:0000259" key="17">
    <source>
        <dbReference type="PROSITE" id="PS50110"/>
    </source>
</evidence>
<evidence type="ECO:0000256" key="3">
    <source>
        <dbReference type="ARBA" id="ARBA00022553"/>
    </source>
</evidence>
<dbReference type="InterPro" id="IPR018062">
    <property type="entry name" value="HTH_AraC-typ_CS"/>
</dbReference>
<keyword evidence="6" id="KW-0418">Kinase</keyword>
<dbReference type="SMART" id="SM00388">
    <property type="entry name" value="HisKA"/>
    <property type="match status" value="1"/>
</dbReference>
<dbReference type="CDD" id="cd17574">
    <property type="entry name" value="REC_OmpR"/>
    <property type="match status" value="1"/>
</dbReference>
<dbReference type="SUPFAM" id="SSF53822">
    <property type="entry name" value="Periplasmic binding protein-like I"/>
    <property type="match status" value="1"/>
</dbReference>
<name>A0A562SI29_CHIJA</name>
<dbReference type="Gene3D" id="3.30.565.10">
    <property type="entry name" value="Histidine kinase-like ATPase, C-terminal domain"/>
    <property type="match status" value="1"/>
</dbReference>
<feature type="modified residue" description="4-aspartylphosphate" evidence="12">
    <location>
        <position position="723"/>
    </location>
</feature>
<dbReference type="EC" id="2.7.13.3" evidence="2"/>
<dbReference type="InterPro" id="IPR028082">
    <property type="entry name" value="Peripla_BP_I"/>
</dbReference>
<evidence type="ECO:0000256" key="4">
    <source>
        <dbReference type="ARBA" id="ARBA00022679"/>
    </source>
</evidence>
<evidence type="ECO:0000256" key="14">
    <source>
        <dbReference type="SAM" id="Phobius"/>
    </source>
</evidence>
<dbReference type="Gene3D" id="1.10.10.60">
    <property type="entry name" value="Homeodomain-like"/>
    <property type="match status" value="1"/>
</dbReference>
<dbReference type="SMART" id="SM00342">
    <property type="entry name" value="HTH_ARAC"/>
    <property type="match status" value="1"/>
</dbReference>
<sequence length="928" mass="105556">MSTLFQILTRYMYIFCLLSILCSFGCGQETGPRYRIGFSQCTGNDDWRRNMLVEMKRELFYHPEMQLLYKDAQEDSKRQVQQIRELMAEKMDILLVSPNEAAPLAPVIAEVYRKGIPVIILDRKADTDSFTAYIGGDNYNIGKLAAEYIAGQLGGKGRIVEVTGLRGSSPTVERHQGFHDALVQHPGLQVMASLEGGWVAPKTREAAARNEAVLRQADVIFAQNDVMAYSMYRYCQEKGLHRIKFIGVDASPYPDAGIDLVYRGILSASLLYPSGGKEAISMAADILAGKKVPRNTLLQTVLIDSSNVQLMRLQINKIQAQHQEIENQQSLLQEQRRLYQDQQHLLRIVVTTLCVAFLLGTVLFFILRTNRRINRQLKQQRDEILQQRDQLVEMRARAEEATEAKFAFFTNLSHEFRTPLTLIQAPLENLLGGRQLSSIQQQQLALMRRNVSRLMRLVDQLLEFRRIESGKLQLKVSENGLPHFVTEIMEAFKGIAVKKRIDFRLISRQPDIKAWFDQRLFDRVLYNLLSNAFKFTQDHGKVHIYLEKPEQGREAVIRVEDDGAGMDETTLTHAFELFYQSRESEYKGTGIGLALSREIMTLHHGTISVQSRKGAGATFTLTLPCSSAPFAPEEIQQETESMNVIHHPLHSYIQELEQDTPPHAVPVAGKERPYSLLIIEDHPDLNSFLAGYLSETYEVFHAGNGPDGLQLAFQHIPDLILCDVMLPGIDGIQVLHTLKKDIRTSHIPVILLSANNSEEQRMEGMRHNADAYISKPFNLQYLEQSIASVLNIRALLKDHYITEPVTRLHTSHSNKTDRKFVNDFTAIVEENLGNDQFSVDDICQQLTVSKMQLYRKVKKLLDCNVNDYILEARVKKAQYLLLNSQLSVSEIAYTCGFSSPAYFSTVFKNRSRQTPKAFREQVSKKAEE</sequence>
<dbReference type="InterPro" id="IPR003661">
    <property type="entry name" value="HisK_dim/P_dom"/>
</dbReference>
<dbReference type="GO" id="GO:0043565">
    <property type="term" value="F:sequence-specific DNA binding"/>
    <property type="evidence" value="ECO:0007669"/>
    <property type="project" value="InterPro"/>
</dbReference>
<dbReference type="PROSITE" id="PS50110">
    <property type="entry name" value="RESPONSE_REGULATORY"/>
    <property type="match status" value="1"/>
</dbReference>
<evidence type="ECO:0000256" key="1">
    <source>
        <dbReference type="ARBA" id="ARBA00000085"/>
    </source>
</evidence>
<evidence type="ECO:0000259" key="15">
    <source>
        <dbReference type="PROSITE" id="PS01124"/>
    </source>
</evidence>
<evidence type="ECO:0000256" key="8">
    <source>
        <dbReference type="ARBA" id="ARBA00023012"/>
    </source>
</evidence>
<feature type="transmembrane region" description="Helical" evidence="14">
    <location>
        <begin position="345"/>
        <end position="367"/>
    </location>
</feature>
<keyword evidence="14" id="KW-1133">Transmembrane helix</keyword>
<evidence type="ECO:0000256" key="11">
    <source>
        <dbReference type="ARBA" id="ARBA00023163"/>
    </source>
</evidence>
<dbReference type="FunFam" id="1.10.287.130:FF:000045">
    <property type="entry name" value="Two-component system sensor histidine kinase/response regulator"/>
    <property type="match status" value="1"/>
</dbReference>
<proteinExistence type="predicted"/>
<comment type="caution">
    <text evidence="18">The sequence shown here is derived from an EMBL/GenBank/DDBJ whole genome shotgun (WGS) entry which is preliminary data.</text>
</comment>
<dbReference type="Pfam" id="PF00072">
    <property type="entry name" value="Response_reg"/>
    <property type="match status" value="1"/>
</dbReference>
<feature type="coiled-coil region" evidence="13">
    <location>
        <begin position="308"/>
        <end position="342"/>
    </location>
</feature>
<accession>A0A562SI29</accession>
<dbReference type="Pfam" id="PF12833">
    <property type="entry name" value="HTH_18"/>
    <property type="match status" value="1"/>
</dbReference>
<dbReference type="SMART" id="SM00448">
    <property type="entry name" value="REC"/>
    <property type="match status" value="1"/>
</dbReference>
<evidence type="ECO:0000256" key="2">
    <source>
        <dbReference type="ARBA" id="ARBA00012438"/>
    </source>
</evidence>
<dbReference type="PROSITE" id="PS50109">
    <property type="entry name" value="HIS_KIN"/>
    <property type="match status" value="1"/>
</dbReference>
<dbReference type="SUPFAM" id="SSF52172">
    <property type="entry name" value="CheY-like"/>
    <property type="match status" value="1"/>
</dbReference>
<evidence type="ECO:0000259" key="16">
    <source>
        <dbReference type="PROSITE" id="PS50109"/>
    </source>
</evidence>
<dbReference type="PROSITE" id="PS00041">
    <property type="entry name" value="HTH_ARAC_FAMILY_1"/>
    <property type="match status" value="1"/>
</dbReference>
<dbReference type="GO" id="GO:0003700">
    <property type="term" value="F:DNA-binding transcription factor activity"/>
    <property type="evidence" value="ECO:0007669"/>
    <property type="project" value="InterPro"/>
</dbReference>
<dbReference type="SUPFAM" id="SSF47384">
    <property type="entry name" value="Homodimeric domain of signal transducing histidine kinase"/>
    <property type="match status" value="1"/>
</dbReference>
<keyword evidence="19" id="KW-1185">Reference proteome</keyword>
<feature type="domain" description="Response regulatory" evidence="17">
    <location>
        <begin position="675"/>
        <end position="790"/>
    </location>
</feature>
<reference evidence="18 19" key="1">
    <citation type="journal article" date="2013" name="Stand. Genomic Sci.">
        <title>Genomic Encyclopedia of Type Strains, Phase I: The one thousand microbial genomes (KMG-I) project.</title>
        <authorList>
            <person name="Kyrpides N.C."/>
            <person name="Woyke T."/>
            <person name="Eisen J.A."/>
            <person name="Garrity G."/>
            <person name="Lilburn T.G."/>
            <person name="Beck B.J."/>
            <person name="Whitman W.B."/>
            <person name="Hugenholtz P."/>
            <person name="Klenk H.P."/>
        </authorList>
    </citation>
    <scope>NUCLEOTIDE SEQUENCE [LARGE SCALE GENOMIC DNA]</scope>
    <source>
        <strain evidence="18 19">DSM 13484</strain>
    </source>
</reference>
<dbReference type="InterPro" id="IPR004358">
    <property type="entry name" value="Sig_transdc_His_kin-like_C"/>
</dbReference>
<feature type="domain" description="Histidine kinase" evidence="16">
    <location>
        <begin position="411"/>
        <end position="627"/>
    </location>
</feature>
<dbReference type="GO" id="GO:0000155">
    <property type="term" value="F:phosphorelay sensor kinase activity"/>
    <property type="evidence" value="ECO:0007669"/>
    <property type="project" value="InterPro"/>
</dbReference>
<evidence type="ECO:0000256" key="12">
    <source>
        <dbReference type="PROSITE-ProRule" id="PRU00169"/>
    </source>
</evidence>
<dbReference type="Pfam" id="PF00512">
    <property type="entry name" value="HisKA"/>
    <property type="match status" value="1"/>
</dbReference>
<keyword evidence="14" id="KW-0812">Transmembrane</keyword>
<dbReference type="Gene3D" id="1.10.287.130">
    <property type="match status" value="1"/>
</dbReference>
<keyword evidence="3 12" id="KW-0597">Phosphoprotein</keyword>
<dbReference type="FunFam" id="3.30.565.10:FF:000037">
    <property type="entry name" value="Hybrid sensor histidine kinase/response regulator"/>
    <property type="match status" value="1"/>
</dbReference>
<dbReference type="CDD" id="cd00082">
    <property type="entry name" value="HisKA"/>
    <property type="match status" value="1"/>
</dbReference>
<dbReference type="Pfam" id="PF02518">
    <property type="entry name" value="HATPase_c"/>
    <property type="match status" value="1"/>
</dbReference>
<keyword evidence="4" id="KW-0808">Transferase</keyword>
<keyword evidence="11" id="KW-0804">Transcription</keyword>
<comment type="catalytic activity">
    <reaction evidence="1">
        <text>ATP + protein L-histidine = ADP + protein N-phospho-L-histidine.</text>
        <dbReference type="EC" id="2.7.13.3"/>
    </reaction>
</comment>
<evidence type="ECO:0000313" key="19">
    <source>
        <dbReference type="Proteomes" id="UP000316778"/>
    </source>
</evidence>
<evidence type="ECO:0000256" key="7">
    <source>
        <dbReference type="ARBA" id="ARBA00022840"/>
    </source>
</evidence>
<evidence type="ECO:0000256" key="10">
    <source>
        <dbReference type="ARBA" id="ARBA00023125"/>
    </source>
</evidence>
<dbReference type="InterPro" id="IPR025997">
    <property type="entry name" value="SBP_2_dom"/>
</dbReference>
<keyword evidence="18" id="KW-0813">Transport</keyword>
<dbReference type="Proteomes" id="UP000316778">
    <property type="component" value="Unassembled WGS sequence"/>
</dbReference>
<dbReference type="PRINTS" id="PR00344">
    <property type="entry name" value="BCTRLSENSOR"/>
</dbReference>
<dbReference type="EMBL" id="VLLG01000008">
    <property type="protein sequence ID" value="TWI80947.1"/>
    <property type="molecule type" value="Genomic_DNA"/>
</dbReference>
<dbReference type="InterPro" id="IPR036890">
    <property type="entry name" value="HATPase_C_sf"/>
</dbReference>
<dbReference type="Gene3D" id="3.40.50.2300">
    <property type="match status" value="3"/>
</dbReference>
<dbReference type="OrthoDB" id="1489484at2"/>
<evidence type="ECO:0000256" key="6">
    <source>
        <dbReference type="ARBA" id="ARBA00022777"/>
    </source>
</evidence>
<protein>
    <recommendedName>
        <fullName evidence="2">histidine kinase</fullName>
        <ecNumber evidence="2">2.7.13.3</ecNumber>
    </recommendedName>
</protein>
<feature type="coiled-coil region" evidence="13">
    <location>
        <begin position="370"/>
        <end position="404"/>
    </location>
</feature>
<evidence type="ECO:0000256" key="13">
    <source>
        <dbReference type="SAM" id="Coils"/>
    </source>
</evidence>
<keyword evidence="13" id="KW-0175">Coiled coil</keyword>
<dbReference type="SUPFAM" id="SSF46689">
    <property type="entry name" value="Homeodomain-like"/>
    <property type="match status" value="1"/>
</dbReference>
<dbReference type="PANTHER" id="PTHR43547:SF2">
    <property type="entry name" value="HYBRID SIGNAL TRANSDUCTION HISTIDINE KINASE C"/>
    <property type="match status" value="1"/>
</dbReference>
<dbReference type="SUPFAM" id="SSF55874">
    <property type="entry name" value="ATPase domain of HSP90 chaperone/DNA topoisomerase II/histidine kinase"/>
    <property type="match status" value="1"/>
</dbReference>